<dbReference type="InterPro" id="IPR014710">
    <property type="entry name" value="RmlC-like_jellyroll"/>
</dbReference>
<evidence type="ECO:0000313" key="2">
    <source>
        <dbReference type="EMBL" id="BDE94704.1"/>
    </source>
</evidence>
<reference evidence="2 3" key="1">
    <citation type="submission" date="2022-01" db="EMBL/GenBank/DDBJ databases">
        <title>Novel bile acid biosynthetic pathways are enriched in the microbiome of centenarians.</title>
        <authorList>
            <person name="Sato Y."/>
            <person name="Atarashi K."/>
            <person name="Plichta R.D."/>
            <person name="Arai Y."/>
            <person name="Sasajima S."/>
            <person name="Kearney M.S."/>
            <person name="Suda W."/>
            <person name="Takeshita K."/>
            <person name="Sasaki T."/>
            <person name="Okamoto S."/>
            <person name="Skelly N.A."/>
            <person name="Okamura Y."/>
            <person name="Vlamakis H."/>
            <person name="Li Y."/>
            <person name="Tanoue T."/>
            <person name="Takei H."/>
            <person name="Nittono H."/>
            <person name="Narushima S."/>
            <person name="Irie J."/>
            <person name="Itoh H."/>
            <person name="Moriya K."/>
            <person name="Sugiura Y."/>
            <person name="Suematsu M."/>
            <person name="Moritoki N."/>
            <person name="Shibata S."/>
            <person name="Littman R.D."/>
            <person name="Fischbach A.M."/>
            <person name="Uwamino Y."/>
            <person name="Inoue T."/>
            <person name="Honda A."/>
            <person name="Hattori M."/>
            <person name="Murai T."/>
            <person name="Xavier J.R."/>
            <person name="Hirose N."/>
            <person name="Honda K."/>
        </authorList>
    </citation>
    <scope>NUCLEOTIDE SEQUENCE [LARGE SCALE GENOMIC DNA]</scope>
    <source>
        <strain evidence="2 3">CE91-St30</strain>
    </source>
</reference>
<dbReference type="EMBL" id="AP025564">
    <property type="protein sequence ID" value="BDE94704.1"/>
    <property type="molecule type" value="Genomic_DNA"/>
</dbReference>
<dbReference type="Gene3D" id="2.60.120.10">
    <property type="entry name" value="Jelly Rolls"/>
    <property type="match status" value="1"/>
</dbReference>
<evidence type="ECO:0000259" key="1">
    <source>
        <dbReference type="Pfam" id="PF05523"/>
    </source>
</evidence>
<protein>
    <submittedName>
        <fullName evidence="2">dTDP-6-deoxy-3,4-keto-hexulose isomerase</fullName>
    </submittedName>
</protein>
<keyword evidence="3" id="KW-1185">Reference proteome</keyword>
<keyword evidence="2" id="KW-0413">Isomerase</keyword>
<dbReference type="InterPro" id="IPR011051">
    <property type="entry name" value="RmlC_Cupin_sf"/>
</dbReference>
<gene>
    <name evidence="2" type="ORF">CE91St30_00370</name>
</gene>
<name>A0ABN6MAU8_9ACTN</name>
<dbReference type="Pfam" id="PF05523">
    <property type="entry name" value="FdtA"/>
    <property type="match status" value="1"/>
</dbReference>
<dbReference type="CDD" id="cd20292">
    <property type="entry name" value="cupin_QdtA-like"/>
    <property type="match status" value="1"/>
</dbReference>
<dbReference type="SUPFAM" id="SSF51182">
    <property type="entry name" value="RmlC-like cupins"/>
    <property type="match status" value="1"/>
</dbReference>
<sequence>MVKNVRILEFPCYLDRFGSLVAIEACDTIPFDVKRVYYIFGVEDGVRRGFHSHEALEQVLVCVHGSVTILLDDGSEREEIVLDDPTKGLYLGHMVWREMFDFSSDAVLLVMASEHYDTSDYIRDYKVFCRQTQRR</sequence>
<accession>A0ABN6MAU8</accession>
<dbReference type="RefSeq" id="WP_244387494.1">
    <property type="nucleotide sequence ID" value="NZ_AP025564.1"/>
</dbReference>
<evidence type="ECO:0000313" key="3">
    <source>
        <dbReference type="Proteomes" id="UP001320544"/>
    </source>
</evidence>
<dbReference type="GO" id="GO:0016853">
    <property type="term" value="F:isomerase activity"/>
    <property type="evidence" value="ECO:0007669"/>
    <property type="project" value="UniProtKB-KW"/>
</dbReference>
<proteinExistence type="predicted"/>
<organism evidence="2 3">
    <name type="scientific">Raoultibacter timonensis</name>
    <dbReference type="NCBI Taxonomy" id="1907662"/>
    <lineage>
        <taxon>Bacteria</taxon>
        <taxon>Bacillati</taxon>
        <taxon>Actinomycetota</taxon>
        <taxon>Coriobacteriia</taxon>
        <taxon>Eggerthellales</taxon>
        <taxon>Eggerthellaceae</taxon>
        <taxon>Raoultibacter</taxon>
    </lineage>
</organism>
<dbReference type="InterPro" id="IPR008894">
    <property type="entry name" value="QdtA_cupin_dom"/>
</dbReference>
<dbReference type="Proteomes" id="UP001320544">
    <property type="component" value="Chromosome"/>
</dbReference>
<feature type="domain" description="Sugar 3,4-ketoisomerase QdtA cupin" evidence="1">
    <location>
        <begin position="4"/>
        <end position="131"/>
    </location>
</feature>